<accession>A0A0N9I460</accession>
<dbReference type="KEGG" id="kphy:AOZ06_22555"/>
<dbReference type="AlphaFoldDB" id="A0A0N9I460"/>
<dbReference type="RefSeq" id="WP_054291222.1">
    <property type="nucleotide sequence ID" value="NZ_CP012752.1"/>
</dbReference>
<dbReference type="Proteomes" id="UP000063699">
    <property type="component" value="Chromosome"/>
</dbReference>
<dbReference type="InterPro" id="IPR016181">
    <property type="entry name" value="Acyl_CoA_acyltransferase"/>
</dbReference>
<evidence type="ECO:0000313" key="1">
    <source>
        <dbReference type="EMBL" id="ALG09318.1"/>
    </source>
</evidence>
<keyword evidence="2" id="KW-1185">Reference proteome</keyword>
<protein>
    <submittedName>
        <fullName evidence="1">Uncharacterized protein</fullName>
    </submittedName>
</protein>
<evidence type="ECO:0000313" key="2">
    <source>
        <dbReference type="Proteomes" id="UP000063699"/>
    </source>
</evidence>
<name>A0A0N9I460_9PSEU</name>
<gene>
    <name evidence="1" type="ORF">AOZ06_22555</name>
</gene>
<proteinExistence type="predicted"/>
<organism evidence="1 2">
    <name type="scientific">Kibdelosporangium phytohabitans</name>
    <dbReference type="NCBI Taxonomy" id="860235"/>
    <lineage>
        <taxon>Bacteria</taxon>
        <taxon>Bacillati</taxon>
        <taxon>Actinomycetota</taxon>
        <taxon>Actinomycetes</taxon>
        <taxon>Pseudonocardiales</taxon>
        <taxon>Pseudonocardiaceae</taxon>
        <taxon>Kibdelosporangium</taxon>
    </lineage>
</organism>
<reference evidence="1 2" key="1">
    <citation type="submission" date="2015-07" db="EMBL/GenBank/DDBJ databases">
        <title>Genome sequencing of Kibdelosporangium phytohabitans.</title>
        <authorList>
            <person name="Qin S."/>
            <person name="Xing K."/>
        </authorList>
    </citation>
    <scope>NUCLEOTIDE SEQUENCE [LARGE SCALE GENOMIC DNA]</scope>
    <source>
        <strain evidence="1 2">KLBMP1111</strain>
    </source>
</reference>
<sequence>MTYDVIVAPDRELLTTWLADADRELAGLSDLASVRHRKVLALGVLRSEDAFDRVSEYVTQVLAVAADVPSAQSARDKMSEGLRELRKTGLTAAPDGDSPWFDAFGKVYEGADEVRAASLATAATYEKLEDARRILGQIAGDGGVNTLLVLRKNQAPVAMAAVRGMEESSKEIIIADLVASPVYIAGGGTGVGSVAAEYVIREAKRRNASLSLIALGDKVRAIYTHWGFVGAGDSMSMSSAAMDQFLTTHKVLESQ</sequence>
<dbReference type="EMBL" id="CP012752">
    <property type="protein sequence ID" value="ALG09318.1"/>
    <property type="molecule type" value="Genomic_DNA"/>
</dbReference>
<dbReference type="SUPFAM" id="SSF55729">
    <property type="entry name" value="Acyl-CoA N-acyltransferases (Nat)"/>
    <property type="match status" value="1"/>
</dbReference>